<dbReference type="Proteomes" id="UP000285839">
    <property type="component" value="Unassembled WGS sequence"/>
</dbReference>
<proteinExistence type="predicted"/>
<dbReference type="EMBL" id="QRUH01000013">
    <property type="protein sequence ID" value="RGR46616.1"/>
    <property type="molecule type" value="Genomic_DNA"/>
</dbReference>
<accession>A0A412EMQ8</accession>
<evidence type="ECO:0000313" key="2">
    <source>
        <dbReference type="Proteomes" id="UP000285839"/>
    </source>
</evidence>
<comment type="caution">
    <text evidence="1">The sequence shown here is derived from an EMBL/GenBank/DDBJ whole genome shotgun (WGS) entry which is preliminary data.</text>
</comment>
<evidence type="ECO:0000313" key="1">
    <source>
        <dbReference type="EMBL" id="RGR46616.1"/>
    </source>
</evidence>
<dbReference type="AlphaFoldDB" id="A0A412EMQ8"/>
<organism evidence="1 2">
    <name type="scientific">Blautia obeum</name>
    <dbReference type="NCBI Taxonomy" id="40520"/>
    <lineage>
        <taxon>Bacteria</taxon>
        <taxon>Bacillati</taxon>
        <taxon>Bacillota</taxon>
        <taxon>Clostridia</taxon>
        <taxon>Lachnospirales</taxon>
        <taxon>Lachnospiraceae</taxon>
        <taxon>Blautia</taxon>
    </lineage>
</organism>
<protein>
    <submittedName>
        <fullName evidence="1">Uncharacterized protein</fullName>
    </submittedName>
</protein>
<name>A0A412EMQ8_9FIRM</name>
<dbReference type="RefSeq" id="WP_118031621.1">
    <property type="nucleotide sequence ID" value="NZ_QRUH01000013.1"/>
</dbReference>
<reference evidence="1 2" key="1">
    <citation type="submission" date="2018-08" db="EMBL/GenBank/DDBJ databases">
        <title>A genome reference for cultivated species of the human gut microbiota.</title>
        <authorList>
            <person name="Zou Y."/>
            <person name="Xue W."/>
            <person name="Luo G."/>
        </authorList>
    </citation>
    <scope>NUCLEOTIDE SEQUENCE [LARGE SCALE GENOMIC DNA]</scope>
    <source>
        <strain evidence="1 2">AF25-21</strain>
    </source>
</reference>
<gene>
    <name evidence="1" type="ORF">DWY46_14500</name>
</gene>
<sequence length="66" mass="7592">MAELTAEEKAIKNREAVKKCMKNKDRINVILPQGTLDRINAYGLKTNAFARELILAELDRMDKMKK</sequence>